<comment type="caution">
    <text evidence="1">The sequence shown here is derived from an EMBL/GenBank/DDBJ whole genome shotgun (WGS) entry which is preliminary data.</text>
</comment>
<dbReference type="AlphaFoldDB" id="A0A0F9PM43"/>
<name>A0A0F9PM43_9ZZZZ</name>
<accession>A0A0F9PM43</accession>
<reference evidence="1" key="1">
    <citation type="journal article" date="2015" name="Nature">
        <title>Complex archaea that bridge the gap between prokaryotes and eukaryotes.</title>
        <authorList>
            <person name="Spang A."/>
            <person name="Saw J.H."/>
            <person name="Jorgensen S.L."/>
            <person name="Zaremba-Niedzwiedzka K."/>
            <person name="Martijn J."/>
            <person name="Lind A.E."/>
            <person name="van Eijk R."/>
            <person name="Schleper C."/>
            <person name="Guy L."/>
            <person name="Ettema T.J."/>
        </authorList>
    </citation>
    <scope>NUCLEOTIDE SEQUENCE</scope>
</reference>
<sequence length="85" mass="10198">MVGCSRVRDLLRDYGYTEDEIYGDPDYEYEEDIAGRLCTRCANPDGPYMSDRCNAYKMPLYMVSRKAKCKRFKEINYKLEPEDWW</sequence>
<protein>
    <submittedName>
        <fullName evidence="1">Uncharacterized protein</fullName>
    </submittedName>
</protein>
<proteinExistence type="predicted"/>
<evidence type="ECO:0000313" key="1">
    <source>
        <dbReference type="EMBL" id="KKN32830.1"/>
    </source>
</evidence>
<dbReference type="EMBL" id="LAZR01002226">
    <property type="protein sequence ID" value="KKN32830.1"/>
    <property type="molecule type" value="Genomic_DNA"/>
</dbReference>
<gene>
    <name evidence="1" type="ORF">LCGC14_0809820</name>
</gene>
<organism evidence="1">
    <name type="scientific">marine sediment metagenome</name>
    <dbReference type="NCBI Taxonomy" id="412755"/>
    <lineage>
        <taxon>unclassified sequences</taxon>
        <taxon>metagenomes</taxon>
        <taxon>ecological metagenomes</taxon>
    </lineage>
</organism>